<organism evidence="1 2">
    <name type="scientific">Kipferlia bialata</name>
    <dbReference type="NCBI Taxonomy" id="797122"/>
    <lineage>
        <taxon>Eukaryota</taxon>
        <taxon>Metamonada</taxon>
        <taxon>Carpediemonas-like organisms</taxon>
        <taxon>Kipferlia</taxon>
    </lineage>
</organism>
<dbReference type="Proteomes" id="UP000265618">
    <property type="component" value="Unassembled WGS sequence"/>
</dbReference>
<keyword evidence="2" id="KW-1185">Reference proteome</keyword>
<gene>
    <name evidence="1" type="ORF">KIPB_010133</name>
</gene>
<feature type="non-terminal residue" evidence="1">
    <location>
        <position position="127"/>
    </location>
</feature>
<dbReference type="AlphaFoldDB" id="A0A391NPP2"/>
<dbReference type="EMBL" id="BDIP01003660">
    <property type="protein sequence ID" value="GCA63475.1"/>
    <property type="molecule type" value="Genomic_DNA"/>
</dbReference>
<accession>A0A391NPP2</accession>
<evidence type="ECO:0000313" key="1">
    <source>
        <dbReference type="EMBL" id="GCA63475.1"/>
    </source>
</evidence>
<evidence type="ECO:0000313" key="2">
    <source>
        <dbReference type="Proteomes" id="UP000265618"/>
    </source>
</evidence>
<protein>
    <submittedName>
        <fullName evidence="1">Uncharacterized protein</fullName>
    </submittedName>
</protein>
<reference evidence="1 2" key="1">
    <citation type="journal article" date="2018" name="PLoS ONE">
        <title>The draft genome of Kipferlia bialata reveals reductive genome evolution in fornicate parasites.</title>
        <authorList>
            <person name="Tanifuji G."/>
            <person name="Takabayashi S."/>
            <person name="Kume K."/>
            <person name="Takagi M."/>
            <person name="Nakayama T."/>
            <person name="Kamikawa R."/>
            <person name="Inagaki Y."/>
            <person name="Hashimoto T."/>
        </authorList>
    </citation>
    <scope>NUCLEOTIDE SEQUENCE [LARGE SCALE GENOMIC DNA]</scope>
    <source>
        <strain evidence="1">NY0173</strain>
    </source>
</reference>
<proteinExistence type="predicted"/>
<name>A0A391NPP2_9EUKA</name>
<comment type="caution">
    <text evidence="1">The sequence shown here is derived from an EMBL/GenBank/DDBJ whole genome shotgun (WGS) entry which is preliminary data.</text>
</comment>
<sequence length="127" mass="14582">MANTRLEKCIITKYTGNQHVSTCKTRMCAAHPVDECKMVFHGQLDGKMPSMIVYDTKTNVLSAGVRVPPTLLGTRALNVDQAIDWCVVGDCIHCICTDRMRERDFNHHLSYNMVEERWQEHEVIPFE</sequence>